<evidence type="ECO:0000256" key="1">
    <source>
        <dbReference type="SAM" id="MobiDB-lite"/>
    </source>
</evidence>
<reference evidence="2 3" key="1">
    <citation type="submission" date="2024-08" db="EMBL/GenBank/DDBJ databases">
        <title>Draft Genome Sequence of Legionella lytica strain DSB2004, Isolated From a Fire Sprinkler System.</title>
        <authorList>
            <person name="Everhart A.D."/>
            <person name="Kidane D.T."/>
            <person name="Farone A.L."/>
            <person name="Farone M.B."/>
        </authorList>
    </citation>
    <scope>NUCLEOTIDE SEQUENCE [LARGE SCALE GENOMIC DNA]</scope>
    <source>
        <strain evidence="2 3">DSB2004</strain>
    </source>
</reference>
<name>A0ABW8D6N4_9GAMM</name>
<feature type="region of interest" description="Disordered" evidence="1">
    <location>
        <begin position="187"/>
        <end position="226"/>
    </location>
</feature>
<proteinExistence type="predicted"/>
<gene>
    <name evidence="2" type="ORF">ACD661_07290</name>
</gene>
<protein>
    <submittedName>
        <fullName evidence="2">Uncharacterized protein</fullName>
    </submittedName>
</protein>
<organism evidence="2 3">
    <name type="scientific">Legionella lytica</name>
    <dbReference type="NCBI Taxonomy" id="96232"/>
    <lineage>
        <taxon>Bacteria</taxon>
        <taxon>Pseudomonadati</taxon>
        <taxon>Pseudomonadota</taxon>
        <taxon>Gammaproteobacteria</taxon>
        <taxon>Legionellales</taxon>
        <taxon>Legionellaceae</taxon>
        <taxon>Legionella</taxon>
    </lineage>
</organism>
<sequence length="449" mass="48864">MHSKFEKHLSTPPSKNDCFRSNNSKKITFDYEYSIHSLATLGELLVAKKKADETPDLRYLVDIEGEAWFARESHSNAPIAPAHYKMTGSPRNAAYCKTAGNLFFSDDYSTLIKLNNKSGDFRPSINSIKWILAILVFNESRLPFSLPEVLEIEEQGHNGKVLRTHYCPIADIKQWLETFKEDTELTQSLQKQNSGTKQASYSREGGSLFADAGKENRVPPNGKRSRKLLFEDAAPSDGVARNLGFEDAAPSDGVARNLGFGDAAPSDGVAKKLGFGDAAPSDGVARKLGFGDAAPSDGVARKLGFGDAAPSDGVTRKLGFGDATPSDGVARNLGFGDAAPSDGVARNLGFADEVPESSTSFELPQKARYGTLKNSPYPLFAPRRPALHQQELLAPRVPIEPDPTSPPRKKTKLSRVRVTSPIIFESSELDAEEPSPSSTPYISFKEYFS</sequence>
<dbReference type="Proteomes" id="UP001615550">
    <property type="component" value="Unassembled WGS sequence"/>
</dbReference>
<evidence type="ECO:0000313" key="3">
    <source>
        <dbReference type="Proteomes" id="UP001615550"/>
    </source>
</evidence>
<comment type="caution">
    <text evidence="2">The sequence shown here is derived from an EMBL/GenBank/DDBJ whole genome shotgun (WGS) entry which is preliminary data.</text>
</comment>
<feature type="compositionally biased region" description="Polar residues" evidence="1">
    <location>
        <begin position="187"/>
        <end position="201"/>
    </location>
</feature>
<feature type="region of interest" description="Disordered" evidence="1">
    <location>
        <begin position="395"/>
        <end position="415"/>
    </location>
</feature>
<evidence type="ECO:0000313" key="2">
    <source>
        <dbReference type="EMBL" id="MFJ1268356.1"/>
    </source>
</evidence>
<accession>A0ABW8D6N4</accession>
<dbReference type="EMBL" id="JBGORX010000001">
    <property type="protein sequence ID" value="MFJ1268356.1"/>
    <property type="molecule type" value="Genomic_DNA"/>
</dbReference>
<keyword evidence="3" id="KW-1185">Reference proteome</keyword>
<dbReference type="RefSeq" id="WP_400187163.1">
    <property type="nucleotide sequence ID" value="NZ_JBGORX010000001.1"/>
</dbReference>